<dbReference type="InterPro" id="IPR036890">
    <property type="entry name" value="HATPase_C_sf"/>
</dbReference>
<organism evidence="12 13">
    <name type="scientific">Cryptosporangium japonicum</name>
    <dbReference type="NCBI Taxonomy" id="80872"/>
    <lineage>
        <taxon>Bacteria</taxon>
        <taxon>Bacillati</taxon>
        <taxon>Actinomycetota</taxon>
        <taxon>Actinomycetes</taxon>
        <taxon>Cryptosporangiales</taxon>
        <taxon>Cryptosporangiaceae</taxon>
        <taxon>Cryptosporangium</taxon>
    </lineage>
</organism>
<dbReference type="PANTHER" id="PTHR24421">
    <property type="entry name" value="NITRATE/NITRITE SENSOR PROTEIN NARX-RELATED"/>
    <property type="match status" value="1"/>
</dbReference>
<feature type="transmembrane region" description="Helical" evidence="9">
    <location>
        <begin position="245"/>
        <end position="265"/>
    </location>
</feature>
<dbReference type="Pfam" id="PF02518">
    <property type="entry name" value="HATPase_c"/>
    <property type="match status" value="1"/>
</dbReference>
<reference evidence="13" key="1">
    <citation type="journal article" date="2019" name="Int. J. Syst. Evol. Microbiol.">
        <title>The Global Catalogue of Microorganisms (GCM) 10K type strain sequencing project: providing services to taxonomists for standard genome sequencing and annotation.</title>
        <authorList>
            <consortium name="The Broad Institute Genomics Platform"/>
            <consortium name="The Broad Institute Genome Sequencing Center for Infectious Disease"/>
            <person name="Wu L."/>
            <person name="Ma J."/>
        </authorList>
    </citation>
    <scope>NUCLEOTIDE SEQUENCE [LARGE SCALE GENOMIC DNA]</scope>
    <source>
        <strain evidence="13">JCM 10425</strain>
    </source>
</reference>
<dbReference type="EC" id="2.7.13.3" evidence="2"/>
<dbReference type="CDD" id="cd16917">
    <property type="entry name" value="HATPase_UhpB-NarQ-NarX-like"/>
    <property type="match status" value="1"/>
</dbReference>
<feature type="domain" description="Signal transduction histidine kinase subgroup 3 dimerisation and phosphoacceptor" evidence="11">
    <location>
        <begin position="464"/>
        <end position="530"/>
    </location>
</feature>
<comment type="caution">
    <text evidence="12">The sequence shown here is derived from an EMBL/GenBank/DDBJ whole genome shotgun (WGS) entry which is preliminary data.</text>
</comment>
<keyword evidence="9" id="KW-0472">Membrane</keyword>
<evidence type="ECO:0000256" key="2">
    <source>
        <dbReference type="ARBA" id="ARBA00012438"/>
    </source>
</evidence>
<proteinExistence type="predicted"/>
<feature type="transmembrane region" description="Helical" evidence="9">
    <location>
        <begin position="107"/>
        <end position="130"/>
    </location>
</feature>
<evidence type="ECO:0000256" key="6">
    <source>
        <dbReference type="ARBA" id="ARBA00022777"/>
    </source>
</evidence>
<keyword evidence="8" id="KW-0902">Two-component regulatory system</keyword>
<dbReference type="InterPro" id="IPR050482">
    <property type="entry name" value="Sensor_HK_TwoCompSys"/>
</dbReference>
<evidence type="ECO:0000259" key="11">
    <source>
        <dbReference type="Pfam" id="PF07730"/>
    </source>
</evidence>
<keyword evidence="3" id="KW-0597">Phosphoprotein</keyword>
<keyword evidence="7" id="KW-0067">ATP-binding</keyword>
<keyword evidence="5" id="KW-0547">Nucleotide-binding</keyword>
<feature type="transmembrane region" description="Helical" evidence="9">
    <location>
        <begin position="70"/>
        <end position="95"/>
    </location>
</feature>
<keyword evidence="9" id="KW-1133">Transmembrane helix</keyword>
<evidence type="ECO:0000313" key="12">
    <source>
        <dbReference type="EMBL" id="GAA0245885.1"/>
    </source>
</evidence>
<feature type="domain" description="Histidine kinase/HSP90-like ATPase" evidence="10">
    <location>
        <begin position="572"/>
        <end position="657"/>
    </location>
</feature>
<dbReference type="RefSeq" id="WP_344649811.1">
    <property type="nucleotide sequence ID" value="NZ_BAAAGX010000014.1"/>
</dbReference>
<dbReference type="InterPro" id="IPR011712">
    <property type="entry name" value="Sig_transdc_His_kin_sub3_dim/P"/>
</dbReference>
<sequence length="667" mass="70952">MADLRGHRVGAAASGLAGLALTAGTLVAAGASGVGWTAFVQMYALTNLVIGLSFLVPGVAIGWHVRGNRVGALLVVSGLGALSSACAVVLAYYALGHDWPEPVIRTLVTVFIGAWQLGLIFLFNLAVLLFPTDRLPSPRWRVVVVLVVVEGLYQIVTGILSDAPVHDDPRATSILSVGLRVEGTRLNDVLGWLGIVLTLLLPVSLVVRYRRGTEQVKRQILWLLLALLVFFGINAQRYLGGDGAILLLLSFVVIPVGIGIAIVRYELFDIRFVVSRALAYTATGAVIVAVYVALVASLSPVVGEGVPVGAALVVAFAFNPIRLRARTLLDHAFYGGRSDPARTARRVAARLQQSDELTDVLERAREALRLPWMALHRAGPDGARLAEAGTRTAGPTARIGLDYRGSTVGDLHLRLRSGETALHEADRNVLELICTPLAIALHALALSEQVRQARIATVEAGAVERVRLQHELHDELGPTLTSIAFRVDAAANTLARDADAAGVLMREIGTDLRDAIDGVRRIVYGLRPIELEDLGLVGAIRQRVTAVTAEGQQAVAIELRAPDHPLDLSPGVELAAYRIVMESITNVLRHSGGGRCTVVIAAGDGLELTITDDGDPPPEWHPGLGLRSLRDRAEELGGTAEIGPVPGGWAVTARLPRGHRDPVHSGG</sequence>
<dbReference type="Pfam" id="PF07730">
    <property type="entry name" value="HisKA_3"/>
    <property type="match status" value="1"/>
</dbReference>
<evidence type="ECO:0000256" key="5">
    <source>
        <dbReference type="ARBA" id="ARBA00022741"/>
    </source>
</evidence>
<evidence type="ECO:0000256" key="1">
    <source>
        <dbReference type="ARBA" id="ARBA00000085"/>
    </source>
</evidence>
<dbReference type="EMBL" id="BAAAGX010000014">
    <property type="protein sequence ID" value="GAA0245885.1"/>
    <property type="molecule type" value="Genomic_DNA"/>
</dbReference>
<dbReference type="PANTHER" id="PTHR24421:SF10">
    <property type="entry name" value="NITRATE_NITRITE SENSOR PROTEIN NARQ"/>
    <property type="match status" value="1"/>
</dbReference>
<evidence type="ECO:0000313" key="13">
    <source>
        <dbReference type="Proteomes" id="UP001500967"/>
    </source>
</evidence>
<protein>
    <recommendedName>
        <fullName evidence="2">histidine kinase</fullName>
        <ecNumber evidence="2">2.7.13.3</ecNumber>
    </recommendedName>
</protein>
<gene>
    <name evidence="12" type="ORF">GCM10009539_34070</name>
</gene>
<accession>A0ABN0UCA3</accession>
<comment type="catalytic activity">
    <reaction evidence="1">
        <text>ATP + protein L-histidine = ADP + protein N-phospho-L-histidine.</text>
        <dbReference type="EC" id="2.7.13.3"/>
    </reaction>
</comment>
<keyword evidence="13" id="KW-1185">Reference proteome</keyword>
<dbReference type="Gene3D" id="3.30.565.10">
    <property type="entry name" value="Histidine kinase-like ATPase, C-terminal domain"/>
    <property type="match status" value="1"/>
</dbReference>
<feature type="transmembrane region" description="Helical" evidence="9">
    <location>
        <begin position="39"/>
        <end position="63"/>
    </location>
</feature>
<feature type="transmembrane region" description="Helical" evidence="9">
    <location>
        <begin position="189"/>
        <end position="208"/>
    </location>
</feature>
<name>A0ABN0UCA3_9ACTN</name>
<evidence type="ECO:0000256" key="7">
    <source>
        <dbReference type="ARBA" id="ARBA00022840"/>
    </source>
</evidence>
<dbReference type="Gene3D" id="1.20.5.1930">
    <property type="match status" value="1"/>
</dbReference>
<feature type="transmembrane region" description="Helical" evidence="9">
    <location>
        <begin position="277"/>
        <end position="299"/>
    </location>
</feature>
<keyword evidence="9" id="KW-0812">Transmembrane</keyword>
<evidence type="ECO:0000256" key="9">
    <source>
        <dbReference type="SAM" id="Phobius"/>
    </source>
</evidence>
<dbReference type="Proteomes" id="UP001500967">
    <property type="component" value="Unassembled WGS sequence"/>
</dbReference>
<feature type="transmembrane region" description="Helical" evidence="9">
    <location>
        <begin position="142"/>
        <end position="160"/>
    </location>
</feature>
<evidence type="ECO:0000256" key="3">
    <source>
        <dbReference type="ARBA" id="ARBA00022553"/>
    </source>
</evidence>
<evidence type="ECO:0000256" key="4">
    <source>
        <dbReference type="ARBA" id="ARBA00022679"/>
    </source>
</evidence>
<feature type="transmembrane region" description="Helical" evidence="9">
    <location>
        <begin position="220"/>
        <end position="239"/>
    </location>
</feature>
<dbReference type="SUPFAM" id="SSF55874">
    <property type="entry name" value="ATPase domain of HSP90 chaperone/DNA topoisomerase II/histidine kinase"/>
    <property type="match status" value="1"/>
</dbReference>
<keyword evidence="6" id="KW-0418">Kinase</keyword>
<dbReference type="InterPro" id="IPR003594">
    <property type="entry name" value="HATPase_dom"/>
</dbReference>
<keyword evidence="4" id="KW-0808">Transferase</keyword>
<evidence type="ECO:0000259" key="10">
    <source>
        <dbReference type="Pfam" id="PF02518"/>
    </source>
</evidence>
<evidence type="ECO:0000256" key="8">
    <source>
        <dbReference type="ARBA" id="ARBA00023012"/>
    </source>
</evidence>